<organism evidence="3 4">
    <name type="scientific">Kineococcus xinjiangensis</name>
    <dbReference type="NCBI Taxonomy" id="512762"/>
    <lineage>
        <taxon>Bacteria</taxon>
        <taxon>Bacillati</taxon>
        <taxon>Actinomycetota</taxon>
        <taxon>Actinomycetes</taxon>
        <taxon>Kineosporiales</taxon>
        <taxon>Kineosporiaceae</taxon>
        <taxon>Kineococcus</taxon>
    </lineage>
</organism>
<dbReference type="AlphaFoldDB" id="A0A2S6ISK1"/>
<dbReference type="Pfam" id="PF13196">
    <property type="entry name" value="DUF4012"/>
    <property type="match status" value="1"/>
</dbReference>
<sequence length="619" mass="64888">MARHPDPSPVQRDDDRPAARDAADGDAPDPSPGPARPRAGLRRGLGLGLGVVGLLLLAETAAVAVSGVQAGLALQRVADSAPELVADLRERRFDEAGPLAESMRDDARAAARATSQWPYRLAEQVPWVGDQLRAVGAAATASALLAEPLPDLVPAAEEVLSGDIVSADQRVDVDSVRRLVPLVQDLSRRTDAATAELQAARSDSLVEPLSSRLDPAAELLAEAAPALRTAAQVLPQVPAMLGDPQPRTYLVAFTNPTEIRTTQGMVGAYAVVRLTGGQVSLERTGTDEDLTGVRADPSVLGPEFTALYGDKPARVQNLTMGAEAADAGRLTADLWVAAGGERPDAVVLLSPVGLVELLSGHEPLDLAPFGRVAVEDLPAVLMYDAYVRYEGDQAARKRFLTVASGAAFGAVLADGLSESSLRGAAEAVERGHLAVWSSHPEEQEALVAAGVAGDLGPQRPWARIGLTNADASKLNYWMQPTVELSTPCAPAGARGTSTLSMTLENPVPAEIPKYMRNWNSGPGIGQRTAVTIVSLYVPAGVGLSQARVDGAPVPVAFDTERGWQLVRLTVAVPPDRPLTVTWDLVGPAGLMPREVQAPPTVAEPVVRVEACDEVEGGRE</sequence>
<feature type="transmembrane region" description="Helical" evidence="2">
    <location>
        <begin position="45"/>
        <end position="68"/>
    </location>
</feature>
<dbReference type="RefSeq" id="WP_146099440.1">
    <property type="nucleotide sequence ID" value="NZ_PTJD01000004.1"/>
</dbReference>
<dbReference type="Proteomes" id="UP000239485">
    <property type="component" value="Unassembled WGS sequence"/>
</dbReference>
<evidence type="ECO:0000256" key="1">
    <source>
        <dbReference type="SAM" id="MobiDB-lite"/>
    </source>
</evidence>
<dbReference type="EMBL" id="PTJD01000004">
    <property type="protein sequence ID" value="PPK97234.1"/>
    <property type="molecule type" value="Genomic_DNA"/>
</dbReference>
<name>A0A2S6ISK1_9ACTN</name>
<comment type="caution">
    <text evidence="3">The sequence shown here is derived from an EMBL/GenBank/DDBJ whole genome shotgun (WGS) entry which is preliminary data.</text>
</comment>
<protein>
    <submittedName>
        <fullName evidence="3">Uncharacterized protein DUF4012</fullName>
    </submittedName>
</protein>
<gene>
    <name evidence="3" type="ORF">CLV92_10450</name>
</gene>
<evidence type="ECO:0000313" key="3">
    <source>
        <dbReference type="EMBL" id="PPK97234.1"/>
    </source>
</evidence>
<feature type="compositionally biased region" description="Basic and acidic residues" evidence="1">
    <location>
        <begin position="1"/>
        <end position="23"/>
    </location>
</feature>
<keyword evidence="2" id="KW-1133">Transmembrane helix</keyword>
<accession>A0A2S6ISK1</accession>
<dbReference type="InterPro" id="IPR025101">
    <property type="entry name" value="DUF4012"/>
</dbReference>
<reference evidence="3 4" key="1">
    <citation type="submission" date="2018-02" db="EMBL/GenBank/DDBJ databases">
        <title>Genomic Encyclopedia of Archaeal and Bacterial Type Strains, Phase II (KMG-II): from individual species to whole genera.</title>
        <authorList>
            <person name="Goeker M."/>
        </authorList>
    </citation>
    <scope>NUCLEOTIDE SEQUENCE [LARGE SCALE GENOMIC DNA]</scope>
    <source>
        <strain evidence="3 4">DSM 22857</strain>
    </source>
</reference>
<proteinExistence type="predicted"/>
<keyword evidence="2" id="KW-0812">Transmembrane</keyword>
<keyword evidence="2" id="KW-0472">Membrane</keyword>
<feature type="region of interest" description="Disordered" evidence="1">
    <location>
        <begin position="1"/>
        <end position="40"/>
    </location>
</feature>
<dbReference type="OrthoDB" id="3203519at2"/>
<keyword evidence="4" id="KW-1185">Reference proteome</keyword>
<evidence type="ECO:0000256" key="2">
    <source>
        <dbReference type="SAM" id="Phobius"/>
    </source>
</evidence>
<evidence type="ECO:0000313" key="4">
    <source>
        <dbReference type="Proteomes" id="UP000239485"/>
    </source>
</evidence>